<keyword evidence="1" id="KW-0732">Signal</keyword>
<evidence type="ECO:0000313" key="3">
    <source>
        <dbReference type="Proteomes" id="UP001061958"/>
    </source>
</evidence>
<accession>A0A9C7PW21</accession>
<organism evidence="2 3">
    <name type="scientific">Galdieria partita</name>
    <dbReference type="NCBI Taxonomy" id="83374"/>
    <lineage>
        <taxon>Eukaryota</taxon>
        <taxon>Rhodophyta</taxon>
        <taxon>Bangiophyceae</taxon>
        <taxon>Galdieriales</taxon>
        <taxon>Galdieriaceae</taxon>
        <taxon>Galdieria</taxon>
    </lineage>
</organism>
<gene>
    <name evidence="2" type="ORF">GpartN1_g3669.t1</name>
</gene>
<dbReference type="EMBL" id="BQMJ01000028">
    <property type="protein sequence ID" value="GJQ11878.1"/>
    <property type="molecule type" value="Genomic_DNA"/>
</dbReference>
<evidence type="ECO:0000256" key="1">
    <source>
        <dbReference type="SAM" id="SignalP"/>
    </source>
</evidence>
<proteinExistence type="predicted"/>
<name>A0A9C7PW21_9RHOD</name>
<keyword evidence="3" id="KW-1185">Reference proteome</keyword>
<feature type="chain" id="PRO_5038648330" evidence="1">
    <location>
        <begin position="25"/>
        <end position="95"/>
    </location>
</feature>
<comment type="caution">
    <text evidence="2">The sequence shown here is derived from an EMBL/GenBank/DDBJ whole genome shotgun (WGS) entry which is preliminary data.</text>
</comment>
<protein>
    <submittedName>
        <fullName evidence="2">Uncharacterized protein</fullName>
    </submittedName>
</protein>
<feature type="signal peptide" evidence="1">
    <location>
        <begin position="1"/>
        <end position="24"/>
    </location>
</feature>
<sequence>MSLKKQSIALFILCCFFLLNIVECEKKDAEQAHNRPSTLILSVSMIITCIDDLPIEMPVITEAPEPTEMPVLIPVSQLPNATGVPHNIPFPVEYN</sequence>
<reference evidence="2" key="1">
    <citation type="journal article" date="2022" name="Proc. Natl. Acad. Sci. U.S.A.">
        <title>Life cycle and functional genomics of the unicellular red alga Galdieria for elucidating algal and plant evolution and industrial use.</title>
        <authorList>
            <person name="Hirooka S."/>
            <person name="Itabashi T."/>
            <person name="Ichinose T.M."/>
            <person name="Onuma R."/>
            <person name="Fujiwara T."/>
            <person name="Yamashita S."/>
            <person name="Jong L.W."/>
            <person name="Tomita R."/>
            <person name="Iwane A.H."/>
            <person name="Miyagishima S.Y."/>
        </authorList>
    </citation>
    <scope>NUCLEOTIDE SEQUENCE</scope>
    <source>
        <strain evidence="2">NBRC 102759</strain>
    </source>
</reference>
<evidence type="ECO:0000313" key="2">
    <source>
        <dbReference type="EMBL" id="GJQ11878.1"/>
    </source>
</evidence>
<dbReference type="OrthoDB" id="10355370at2759"/>
<dbReference type="Proteomes" id="UP001061958">
    <property type="component" value="Unassembled WGS sequence"/>
</dbReference>
<dbReference type="AlphaFoldDB" id="A0A9C7PW21"/>
<reference evidence="2" key="2">
    <citation type="submission" date="2022-01" db="EMBL/GenBank/DDBJ databases">
        <authorList>
            <person name="Hirooka S."/>
            <person name="Miyagishima S.Y."/>
        </authorList>
    </citation>
    <scope>NUCLEOTIDE SEQUENCE</scope>
    <source>
        <strain evidence="2">NBRC 102759</strain>
    </source>
</reference>